<dbReference type="EMBL" id="CAXIEN010000167">
    <property type="protein sequence ID" value="CAL1283365.1"/>
    <property type="molecule type" value="Genomic_DNA"/>
</dbReference>
<accession>A0AAV2AJE8</accession>
<keyword evidence="1" id="KW-0472">Membrane</keyword>
<feature type="non-terminal residue" evidence="2">
    <location>
        <position position="130"/>
    </location>
</feature>
<evidence type="ECO:0000313" key="3">
    <source>
        <dbReference type="Proteomes" id="UP001497382"/>
    </source>
</evidence>
<feature type="transmembrane region" description="Helical" evidence="1">
    <location>
        <begin position="36"/>
        <end position="59"/>
    </location>
</feature>
<feature type="transmembrane region" description="Helical" evidence="1">
    <location>
        <begin position="6"/>
        <end position="24"/>
    </location>
</feature>
<name>A0AAV2AJE8_9ARAC</name>
<dbReference type="AlphaFoldDB" id="A0AAV2AJE8"/>
<evidence type="ECO:0008006" key="4">
    <source>
        <dbReference type="Google" id="ProtNLM"/>
    </source>
</evidence>
<dbReference type="Proteomes" id="UP001497382">
    <property type="component" value="Unassembled WGS sequence"/>
</dbReference>
<comment type="caution">
    <text evidence="2">The sequence shown here is derived from an EMBL/GenBank/DDBJ whole genome shotgun (WGS) entry which is preliminary data.</text>
</comment>
<organism evidence="2 3">
    <name type="scientific">Larinioides sclopetarius</name>
    <dbReference type="NCBI Taxonomy" id="280406"/>
    <lineage>
        <taxon>Eukaryota</taxon>
        <taxon>Metazoa</taxon>
        <taxon>Ecdysozoa</taxon>
        <taxon>Arthropoda</taxon>
        <taxon>Chelicerata</taxon>
        <taxon>Arachnida</taxon>
        <taxon>Araneae</taxon>
        <taxon>Araneomorphae</taxon>
        <taxon>Entelegynae</taxon>
        <taxon>Araneoidea</taxon>
        <taxon>Araneidae</taxon>
        <taxon>Larinioides</taxon>
    </lineage>
</organism>
<gene>
    <name evidence="2" type="ORF">LARSCL_LOCUS12561</name>
</gene>
<feature type="transmembrane region" description="Helical" evidence="1">
    <location>
        <begin position="109"/>
        <end position="127"/>
    </location>
</feature>
<reference evidence="2 3" key="1">
    <citation type="submission" date="2024-04" db="EMBL/GenBank/DDBJ databases">
        <authorList>
            <person name="Rising A."/>
            <person name="Reimegard J."/>
            <person name="Sonavane S."/>
            <person name="Akerstrom W."/>
            <person name="Nylinder S."/>
            <person name="Hedman E."/>
            <person name="Kallberg Y."/>
        </authorList>
    </citation>
    <scope>NUCLEOTIDE SEQUENCE [LARGE SCALE GENOMIC DNA]</scope>
</reference>
<keyword evidence="1" id="KW-0812">Transmembrane</keyword>
<proteinExistence type="predicted"/>
<evidence type="ECO:0000256" key="1">
    <source>
        <dbReference type="SAM" id="Phobius"/>
    </source>
</evidence>
<sequence length="130" mass="14596">MAHNVFLSTLFNACTMYFGVKSLIRPTETCFTSQYVSVWLLFGCSYSSFIAMTVAGTLVHESSESNLDSLKEIACKRGRLMPSQKRILFNDNNQTSLTVWKILPIQRSFIIGTLGTVLTYCMLFDGLRTG</sequence>
<keyword evidence="3" id="KW-1185">Reference proteome</keyword>
<protein>
    <recommendedName>
        <fullName evidence="4">Gustatory receptor</fullName>
    </recommendedName>
</protein>
<keyword evidence="1" id="KW-1133">Transmembrane helix</keyword>
<evidence type="ECO:0000313" key="2">
    <source>
        <dbReference type="EMBL" id="CAL1283365.1"/>
    </source>
</evidence>